<comment type="caution">
    <text evidence="4">The sequence shown here is derived from an EMBL/GenBank/DDBJ whole genome shotgun (WGS) entry which is preliminary data.</text>
</comment>
<keyword evidence="2" id="KW-0472">Membrane</keyword>
<keyword evidence="1" id="KW-0175">Coiled coil</keyword>
<dbReference type="EMBL" id="CAXJRC010000013">
    <property type="protein sequence ID" value="CAL2106418.1"/>
    <property type="molecule type" value="Genomic_DNA"/>
</dbReference>
<dbReference type="Proteomes" id="UP001497602">
    <property type="component" value="Unassembled WGS sequence"/>
</dbReference>
<proteinExistence type="predicted"/>
<evidence type="ECO:0000313" key="5">
    <source>
        <dbReference type="Proteomes" id="UP001497602"/>
    </source>
</evidence>
<keyword evidence="2" id="KW-0812">Transmembrane</keyword>
<dbReference type="PANTHER" id="PTHR34220">
    <property type="entry name" value="SENSOR HISTIDINE KINASE YPDA"/>
    <property type="match status" value="1"/>
</dbReference>
<dbReference type="InterPro" id="IPR010559">
    <property type="entry name" value="Sig_transdc_His_kin_internal"/>
</dbReference>
<dbReference type="Gene3D" id="3.30.565.10">
    <property type="entry name" value="Histidine kinase-like ATPase, C-terminal domain"/>
    <property type="match status" value="1"/>
</dbReference>
<keyword evidence="4" id="KW-0808">Transferase</keyword>
<gene>
    <name evidence="4" type="ORF">T190115A13A_210072</name>
</gene>
<accession>A0ABM9PL69</accession>
<feature type="transmembrane region" description="Helical" evidence="2">
    <location>
        <begin position="86"/>
        <end position="109"/>
    </location>
</feature>
<evidence type="ECO:0000259" key="3">
    <source>
        <dbReference type="Pfam" id="PF06580"/>
    </source>
</evidence>
<protein>
    <submittedName>
        <fullName evidence="4">Histidine kinase</fullName>
    </submittedName>
</protein>
<evidence type="ECO:0000313" key="4">
    <source>
        <dbReference type="EMBL" id="CAL2106418.1"/>
    </source>
</evidence>
<dbReference type="Pfam" id="PF06580">
    <property type="entry name" value="His_kinase"/>
    <property type="match status" value="1"/>
</dbReference>
<organism evidence="4 5">
    <name type="scientific">Tenacibaculum vairaonense</name>
    <dbReference type="NCBI Taxonomy" id="3137860"/>
    <lineage>
        <taxon>Bacteria</taxon>
        <taxon>Pseudomonadati</taxon>
        <taxon>Bacteroidota</taxon>
        <taxon>Flavobacteriia</taxon>
        <taxon>Flavobacteriales</taxon>
        <taxon>Flavobacteriaceae</taxon>
        <taxon>Tenacibaculum</taxon>
    </lineage>
</organism>
<feature type="transmembrane region" description="Helical" evidence="2">
    <location>
        <begin position="12"/>
        <end position="31"/>
    </location>
</feature>
<feature type="domain" description="Signal transduction histidine kinase internal region" evidence="3">
    <location>
        <begin position="173"/>
        <end position="251"/>
    </location>
</feature>
<keyword evidence="4" id="KW-0418">Kinase</keyword>
<feature type="transmembrane region" description="Helical" evidence="2">
    <location>
        <begin position="51"/>
        <end position="74"/>
    </location>
</feature>
<dbReference type="SUPFAM" id="SSF55874">
    <property type="entry name" value="ATPase domain of HSP90 chaperone/DNA topoisomerase II/histidine kinase"/>
    <property type="match status" value="1"/>
</dbReference>
<name>A0ABM9PL69_9FLAO</name>
<dbReference type="RefSeq" id="WP_348738194.1">
    <property type="nucleotide sequence ID" value="NZ_CAXJRC010000013.1"/>
</dbReference>
<feature type="coiled-coil region" evidence="1">
    <location>
        <begin position="148"/>
        <end position="180"/>
    </location>
</feature>
<evidence type="ECO:0000256" key="1">
    <source>
        <dbReference type="SAM" id="Coils"/>
    </source>
</evidence>
<feature type="transmembrane region" description="Helical" evidence="2">
    <location>
        <begin position="129"/>
        <end position="149"/>
    </location>
</feature>
<dbReference type="GO" id="GO:0016301">
    <property type="term" value="F:kinase activity"/>
    <property type="evidence" value="ECO:0007669"/>
    <property type="project" value="UniProtKB-KW"/>
</dbReference>
<evidence type="ECO:0000256" key="2">
    <source>
        <dbReference type="SAM" id="Phobius"/>
    </source>
</evidence>
<keyword evidence="2" id="KW-1133">Transmembrane helix</keyword>
<dbReference type="PANTHER" id="PTHR34220:SF9">
    <property type="entry name" value="SIGNAL TRANSDUCTION HISTIDINE KINASE INTERNAL REGION DOMAIN-CONTAINING PROTEIN"/>
    <property type="match status" value="1"/>
</dbReference>
<sequence>MKISTNKRYITFLFISWQILFFIYTSGPNLLLIKKEVGLEVDISINLDSDLWLKGFICGVLAFLLSFGTSFIIENKVNLNNPFKKYIFKALIIFLIVQLLYTLLIWFLMESSLLNIESKDYTMLSLEKIYNSLYFLIFNSISLFIFLMIKAQNRLKNAELKQLTLEANLKESQLDTLKGQLNPHFMFNNLNNIRGLMLENVPRSREMITRLSEMLRYSLTKNKLHAISLEEELEMVDNYVAISKIQMEERLQFEKEILINLEGIQIPPMIIQMLIENAIKHGIAQLKKGGRIKLTILQKHKMLYIKVSNTGQLQMDSDSTRLGVENIKQRLALLYKGKASFILKEENNQVLATIKIPLL</sequence>
<keyword evidence="5" id="KW-1185">Reference proteome</keyword>
<dbReference type="InterPro" id="IPR036890">
    <property type="entry name" value="HATPase_C_sf"/>
</dbReference>
<dbReference type="InterPro" id="IPR050640">
    <property type="entry name" value="Bact_2-comp_sensor_kinase"/>
</dbReference>
<reference evidence="4 5" key="1">
    <citation type="submission" date="2024-05" db="EMBL/GenBank/DDBJ databases">
        <authorList>
            <person name="Duchaud E."/>
        </authorList>
    </citation>
    <scope>NUCLEOTIDE SEQUENCE [LARGE SCALE GENOMIC DNA]</scope>
    <source>
        <strain evidence="4">Ena-SAMPLE-TAB-13-05-2024-13:56:06:370-140305</strain>
    </source>
</reference>